<dbReference type="Pfam" id="PF03054">
    <property type="entry name" value="tRNA_Me_trans"/>
    <property type="match status" value="2"/>
</dbReference>
<dbReference type="AlphaFoldDB" id="A0ABD3MZ98"/>
<dbReference type="SUPFAM" id="SSF52402">
    <property type="entry name" value="Adenine nucleotide alpha hydrolases-like"/>
    <property type="match status" value="1"/>
</dbReference>
<dbReference type="PANTHER" id="PTHR11933:SF5">
    <property type="entry name" value="MITOCHONDRIAL TRNA-SPECIFIC 2-THIOURIDYLASE 1"/>
    <property type="match status" value="1"/>
</dbReference>
<dbReference type="InterPro" id="IPR046885">
    <property type="entry name" value="MnmA-like_C"/>
</dbReference>
<feature type="domain" description="tRNA-specific 2-thiouridylase MnmA-like C-terminal" evidence="1">
    <location>
        <begin position="443"/>
        <end position="492"/>
    </location>
</feature>
<dbReference type="Gene3D" id="3.40.50.620">
    <property type="entry name" value="HUPs"/>
    <property type="match status" value="1"/>
</dbReference>
<accession>A0ABD3MZ98</accession>
<reference evidence="3 4" key="1">
    <citation type="submission" date="2024-10" db="EMBL/GenBank/DDBJ databases">
        <title>Updated reference genomes for cyclostephanoid diatoms.</title>
        <authorList>
            <person name="Roberts W.R."/>
            <person name="Alverson A.J."/>
        </authorList>
    </citation>
    <scope>NUCLEOTIDE SEQUENCE [LARGE SCALE GENOMIC DNA]</scope>
    <source>
        <strain evidence="3 4">AJA276-08</strain>
    </source>
</reference>
<evidence type="ECO:0000313" key="3">
    <source>
        <dbReference type="EMBL" id="KAL3769218.1"/>
    </source>
</evidence>
<dbReference type="PANTHER" id="PTHR11933">
    <property type="entry name" value="TRNA 5-METHYLAMINOMETHYL-2-THIOURIDYLATE -METHYLTRANSFERASE"/>
    <property type="match status" value="1"/>
</dbReference>
<comment type="caution">
    <text evidence="3">The sequence shown here is derived from an EMBL/GenBank/DDBJ whole genome shotgun (WGS) entry which is preliminary data.</text>
</comment>
<gene>
    <name evidence="3" type="ORF">ACHAW5_001950</name>
</gene>
<evidence type="ECO:0000259" key="1">
    <source>
        <dbReference type="Pfam" id="PF20258"/>
    </source>
</evidence>
<name>A0ABD3MZ98_9STRA</name>
<dbReference type="Proteomes" id="UP001530315">
    <property type="component" value="Unassembled WGS sequence"/>
</dbReference>
<organism evidence="3 4">
    <name type="scientific">Stephanodiscus triporus</name>
    <dbReference type="NCBI Taxonomy" id="2934178"/>
    <lineage>
        <taxon>Eukaryota</taxon>
        <taxon>Sar</taxon>
        <taxon>Stramenopiles</taxon>
        <taxon>Ochrophyta</taxon>
        <taxon>Bacillariophyta</taxon>
        <taxon>Coscinodiscophyceae</taxon>
        <taxon>Thalassiosirophycidae</taxon>
        <taxon>Stephanodiscales</taxon>
        <taxon>Stephanodiscaceae</taxon>
        <taxon>Stephanodiscus</taxon>
    </lineage>
</organism>
<feature type="domain" description="tRNA-specific 2-thiouridylase MnmA-like central" evidence="2">
    <location>
        <begin position="295"/>
        <end position="338"/>
    </location>
</feature>
<dbReference type="InterPro" id="IPR014729">
    <property type="entry name" value="Rossmann-like_a/b/a_fold"/>
</dbReference>
<proteinExistence type="predicted"/>
<dbReference type="Pfam" id="PF20258">
    <property type="entry name" value="tRNA_Me_trans_C"/>
    <property type="match status" value="1"/>
</dbReference>
<dbReference type="InterPro" id="IPR046884">
    <property type="entry name" value="MnmA-like_central"/>
</dbReference>
<dbReference type="EMBL" id="JALLAZ020001661">
    <property type="protein sequence ID" value="KAL3769218.1"/>
    <property type="molecule type" value="Genomic_DNA"/>
</dbReference>
<dbReference type="InterPro" id="IPR023382">
    <property type="entry name" value="MnmA-like_central_sf"/>
</dbReference>
<keyword evidence="4" id="KW-1185">Reference proteome</keyword>
<dbReference type="Pfam" id="PF20259">
    <property type="entry name" value="tRNA_Me_trans_M"/>
    <property type="match status" value="1"/>
</dbReference>
<dbReference type="Gene3D" id="2.40.30.10">
    <property type="entry name" value="Translation factors"/>
    <property type="match status" value="1"/>
</dbReference>
<dbReference type="Gene3D" id="2.30.30.280">
    <property type="entry name" value="Adenine nucleotide alpha hydrolases-like domains"/>
    <property type="match status" value="1"/>
</dbReference>
<evidence type="ECO:0000313" key="4">
    <source>
        <dbReference type="Proteomes" id="UP001530315"/>
    </source>
</evidence>
<sequence length="535" mass="58935">MHVFEPFVRCLATHPHSHDYDDEGTEEGCEKMATNDDDVHERRRRNSITTPNPDFGCNAHIKFGAMREYAARRLRADYVATGHYARLWHRDHYASLLLSAERRRDGRDIDRASDDDGDDGHARACDFYRWMDDASRDVGRCVVESIAGLPEEEWILPTNSDDNNGNVFDSHNTGAPPSQHYPMLIAGADRSKDQSYFLSGVKADAFRNVIFPLGHLAKKSGTDVVYRHDDEEESFEDNDAVNRNRHRFTSVRDIARHANIPTATKRDSMGICFIGKRNFVNFVSQYLPRQPSSSTSRPGNFIDVDTGEIVGTHRGEAMHYTLGQGAKISGVNARYFVCGRGGGGESRDGGSDGADVYVCNSTHHPALYTDELYVDFDSFNWIGFGGGGGDHGQRVGSANSNDLEFDLMRIPRPIREGRSIHVSARTRHLQPLAPCAVTWERNPEESAAVSSTTTRGHIVVRFTKPIRAITPGQIVALYAGRGGLICLGGGPIGGKGASLMDRGIGASLSDLHPSGHNDLSLPHYNIANDSAGFFS</sequence>
<protein>
    <submittedName>
        <fullName evidence="3">Uncharacterized protein</fullName>
    </submittedName>
</protein>
<evidence type="ECO:0000259" key="2">
    <source>
        <dbReference type="Pfam" id="PF20259"/>
    </source>
</evidence>